<keyword evidence="1" id="KW-0472">Membrane</keyword>
<dbReference type="Proteomes" id="UP000887565">
    <property type="component" value="Unplaced"/>
</dbReference>
<evidence type="ECO:0000313" key="3">
    <source>
        <dbReference type="WBParaSite" id="nRc.2.0.1.t29974-RA"/>
    </source>
</evidence>
<feature type="transmembrane region" description="Helical" evidence="1">
    <location>
        <begin position="12"/>
        <end position="33"/>
    </location>
</feature>
<reference evidence="3" key="1">
    <citation type="submission" date="2022-11" db="UniProtKB">
        <authorList>
            <consortium name="WormBaseParasite"/>
        </authorList>
    </citation>
    <scope>IDENTIFICATION</scope>
</reference>
<dbReference type="AlphaFoldDB" id="A0A915JVA9"/>
<protein>
    <submittedName>
        <fullName evidence="3">Uncharacterized protein</fullName>
    </submittedName>
</protein>
<accession>A0A915JVA9</accession>
<keyword evidence="1" id="KW-0812">Transmembrane</keyword>
<organism evidence="2 3">
    <name type="scientific">Romanomermis culicivorax</name>
    <name type="common">Nematode worm</name>
    <dbReference type="NCBI Taxonomy" id="13658"/>
    <lineage>
        <taxon>Eukaryota</taxon>
        <taxon>Metazoa</taxon>
        <taxon>Ecdysozoa</taxon>
        <taxon>Nematoda</taxon>
        <taxon>Enoplea</taxon>
        <taxon>Dorylaimia</taxon>
        <taxon>Mermithida</taxon>
        <taxon>Mermithoidea</taxon>
        <taxon>Mermithidae</taxon>
        <taxon>Romanomermis</taxon>
    </lineage>
</organism>
<sequence>MAAMVASVRGRWRLMFIVAVVAIFLVVAVVVITKGVTGIVMAIKANGARVVIATVVLLLGRRDDEV</sequence>
<evidence type="ECO:0000313" key="2">
    <source>
        <dbReference type="Proteomes" id="UP000887565"/>
    </source>
</evidence>
<keyword evidence="2" id="KW-1185">Reference proteome</keyword>
<keyword evidence="1" id="KW-1133">Transmembrane helix</keyword>
<dbReference type="WBParaSite" id="nRc.2.0.1.t29974-RA">
    <property type="protein sequence ID" value="nRc.2.0.1.t29974-RA"/>
    <property type="gene ID" value="nRc.2.0.1.g29974"/>
</dbReference>
<feature type="transmembrane region" description="Helical" evidence="1">
    <location>
        <begin position="39"/>
        <end position="60"/>
    </location>
</feature>
<proteinExistence type="predicted"/>
<name>A0A915JVA9_ROMCU</name>
<evidence type="ECO:0000256" key="1">
    <source>
        <dbReference type="SAM" id="Phobius"/>
    </source>
</evidence>